<dbReference type="GO" id="GO:0000287">
    <property type="term" value="F:magnesium ion binding"/>
    <property type="evidence" value="ECO:0007669"/>
    <property type="project" value="TreeGrafter"/>
</dbReference>
<keyword evidence="2" id="KW-0479">Metal-binding</keyword>
<dbReference type="InterPro" id="IPR029017">
    <property type="entry name" value="Enolase-like_N"/>
</dbReference>
<dbReference type="Proteomes" id="UP001165679">
    <property type="component" value="Unassembled WGS sequence"/>
</dbReference>
<dbReference type="GO" id="GO:0016836">
    <property type="term" value="F:hydro-lyase activity"/>
    <property type="evidence" value="ECO:0007669"/>
    <property type="project" value="TreeGrafter"/>
</dbReference>
<dbReference type="PROSITE" id="PS00909">
    <property type="entry name" value="MR_MLE_2"/>
    <property type="match status" value="1"/>
</dbReference>
<dbReference type="CDD" id="cd03316">
    <property type="entry name" value="MR_like"/>
    <property type="match status" value="1"/>
</dbReference>
<dbReference type="GO" id="GO:0016052">
    <property type="term" value="P:carbohydrate catabolic process"/>
    <property type="evidence" value="ECO:0007669"/>
    <property type="project" value="TreeGrafter"/>
</dbReference>
<keyword evidence="3" id="KW-0460">Magnesium</keyword>
<evidence type="ECO:0000259" key="4">
    <source>
        <dbReference type="SMART" id="SM00922"/>
    </source>
</evidence>
<dbReference type="InterPro" id="IPR013341">
    <property type="entry name" value="Mandelate_racemase_N_dom"/>
</dbReference>
<dbReference type="Gene3D" id="3.30.390.10">
    <property type="entry name" value="Enolase-like, N-terminal domain"/>
    <property type="match status" value="1"/>
</dbReference>
<comment type="cofactor">
    <cofactor evidence="1">
        <name>Mg(2+)</name>
        <dbReference type="ChEBI" id="CHEBI:18420"/>
    </cofactor>
</comment>
<dbReference type="InterPro" id="IPR029065">
    <property type="entry name" value="Enolase_C-like"/>
</dbReference>
<evidence type="ECO:0000256" key="2">
    <source>
        <dbReference type="ARBA" id="ARBA00022723"/>
    </source>
</evidence>
<dbReference type="EMBL" id="JAPDNT010000004">
    <property type="protein sequence ID" value="MCW3474598.1"/>
    <property type="molecule type" value="Genomic_DNA"/>
</dbReference>
<evidence type="ECO:0000256" key="3">
    <source>
        <dbReference type="ARBA" id="ARBA00022842"/>
    </source>
</evidence>
<evidence type="ECO:0000256" key="1">
    <source>
        <dbReference type="ARBA" id="ARBA00001946"/>
    </source>
</evidence>
<dbReference type="Pfam" id="PF02746">
    <property type="entry name" value="MR_MLE_N"/>
    <property type="match status" value="1"/>
</dbReference>
<dbReference type="SFLD" id="SFLDS00001">
    <property type="entry name" value="Enolase"/>
    <property type="match status" value="1"/>
</dbReference>
<comment type="caution">
    <text evidence="5">The sequence shown here is derived from an EMBL/GenBank/DDBJ whole genome shotgun (WGS) entry which is preliminary data.</text>
</comment>
<dbReference type="Gene3D" id="3.20.20.120">
    <property type="entry name" value="Enolase-like C-terminal domain"/>
    <property type="match status" value="1"/>
</dbReference>
<dbReference type="RefSeq" id="WP_264713239.1">
    <property type="nucleotide sequence ID" value="NZ_JAPDNT010000004.1"/>
</dbReference>
<dbReference type="GO" id="GO:0009063">
    <property type="term" value="P:amino acid catabolic process"/>
    <property type="evidence" value="ECO:0007669"/>
    <property type="project" value="InterPro"/>
</dbReference>
<reference evidence="5" key="1">
    <citation type="submission" date="2022-09" db="EMBL/GenBank/DDBJ databases">
        <title>Rhodovastum sp. nov. RN2-1 isolated from soil in Seongnam, South Korea.</title>
        <authorList>
            <person name="Le N.T."/>
        </authorList>
    </citation>
    <scope>NUCLEOTIDE SEQUENCE</scope>
    <source>
        <strain evidence="5">RN2-1</strain>
    </source>
</reference>
<dbReference type="InterPro" id="IPR013342">
    <property type="entry name" value="Mandelate_racemase_C"/>
</dbReference>
<dbReference type="Pfam" id="PF13378">
    <property type="entry name" value="MR_MLE_C"/>
    <property type="match status" value="1"/>
</dbReference>
<dbReference type="SUPFAM" id="SSF54826">
    <property type="entry name" value="Enolase N-terminal domain-like"/>
    <property type="match status" value="1"/>
</dbReference>
<reference evidence="5" key="2">
    <citation type="submission" date="2022-10" db="EMBL/GenBank/DDBJ databases">
        <authorList>
            <person name="Trinh H.N."/>
        </authorList>
    </citation>
    <scope>NUCLEOTIDE SEQUENCE</scope>
    <source>
        <strain evidence="5">RN2-1</strain>
    </source>
</reference>
<accession>A0AA41YMB0</accession>
<dbReference type="InterPro" id="IPR046945">
    <property type="entry name" value="RHMD-like"/>
</dbReference>
<gene>
    <name evidence="5" type="ORF">OL599_08365</name>
</gene>
<keyword evidence="6" id="KW-1185">Reference proteome</keyword>
<dbReference type="SMART" id="SM00922">
    <property type="entry name" value="MR_MLE"/>
    <property type="match status" value="1"/>
</dbReference>
<evidence type="ECO:0000313" key="5">
    <source>
        <dbReference type="EMBL" id="MCW3474598.1"/>
    </source>
</evidence>
<dbReference type="InterPro" id="IPR018110">
    <property type="entry name" value="Mandel_Rmase/mucon_lact_enz_CS"/>
</dbReference>
<dbReference type="PANTHER" id="PTHR13794:SF58">
    <property type="entry name" value="MITOCHONDRIAL ENOLASE SUPERFAMILY MEMBER 1"/>
    <property type="match status" value="1"/>
</dbReference>
<sequence length="371" mass="39359">MKIIAVETHLIGVPFSTGAAPVAFSGVGWTAMYTLLMRVVTDEGLEGWGEGFGHATCPATRAVIDTQLGPALLGQDARDIAGLHHRMGQMLHMFGRNGPHLYARSALDTALWDIAGKAAGLPLWRLLGAAPPASFAAYASLLRYGDRGTIAQAVARAVSQGYGDLKLHEVLVEPVAAAREAAGAGPKIMVDTNCPWTVDQAIAMARQLRPYDLTWLEEPVWPPEDFAGLARVRREGGIPIAAGENACGLMDFRNAFQAGALDIAQPSVAKIGGVTEMLKVAGLAEAFGVRLIPHCAYFGPGFLASLHLHARLAPDQPFERLFVDLEASPYHELVLATNGRVNVPDGPGLGRDPDPAVLARYAVSAPTVLRA</sequence>
<dbReference type="InterPro" id="IPR036849">
    <property type="entry name" value="Enolase-like_C_sf"/>
</dbReference>
<dbReference type="PROSITE" id="PS00908">
    <property type="entry name" value="MR_MLE_1"/>
    <property type="match status" value="1"/>
</dbReference>
<protein>
    <submittedName>
        <fullName evidence="5">Mandelate racemase/muconate lactonizing enzyme family protein</fullName>
    </submittedName>
</protein>
<dbReference type="SUPFAM" id="SSF51604">
    <property type="entry name" value="Enolase C-terminal domain-like"/>
    <property type="match status" value="1"/>
</dbReference>
<name>A0AA41YMB0_9PROT</name>
<organism evidence="5 6">
    <name type="scientific">Limobrevibacterium gyesilva</name>
    <dbReference type="NCBI Taxonomy" id="2991712"/>
    <lineage>
        <taxon>Bacteria</taxon>
        <taxon>Pseudomonadati</taxon>
        <taxon>Pseudomonadota</taxon>
        <taxon>Alphaproteobacteria</taxon>
        <taxon>Acetobacterales</taxon>
        <taxon>Acetobacteraceae</taxon>
        <taxon>Limobrevibacterium</taxon>
    </lineage>
</organism>
<dbReference type="AlphaFoldDB" id="A0AA41YMB0"/>
<dbReference type="PANTHER" id="PTHR13794">
    <property type="entry name" value="ENOLASE SUPERFAMILY, MANDELATE RACEMASE"/>
    <property type="match status" value="1"/>
</dbReference>
<evidence type="ECO:0000313" key="6">
    <source>
        <dbReference type="Proteomes" id="UP001165679"/>
    </source>
</evidence>
<feature type="domain" description="Mandelate racemase/muconate lactonizing enzyme C-terminal" evidence="4">
    <location>
        <begin position="147"/>
        <end position="239"/>
    </location>
</feature>
<proteinExistence type="predicted"/>